<dbReference type="EMBL" id="CP000853">
    <property type="protein sequence ID" value="ABW17740.1"/>
    <property type="molecule type" value="Genomic_DNA"/>
</dbReference>
<dbReference type="STRING" id="350688.Clos_0174"/>
<dbReference type="InterPro" id="IPR025893">
    <property type="entry name" value="Tocopherol_cyclase"/>
</dbReference>
<organism evidence="1 2">
    <name type="scientific">Alkaliphilus oremlandii (strain OhILAs)</name>
    <name type="common">Clostridium oremlandii (strain OhILAs)</name>
    <dbReference type="NCBI Taxonomy" id="350688"/>
    <lineage>
        <taxon>Bacteria</taxon>
        <taxon>Bacillati</taxon>
        <taxon>Bacillota</taxon>
        <taxon>Clostridia</taxon>
        <taxon>Peptostreptococcales</taxon>
        <taxon>Natronincolaceae</taxon>
        <taxon>Alkaliphilus</taxon>
    </lineage>
</organism>
<evidence type="ECO:0000313" key="1">
    <source>
        <dbReference type="EMBL" id="ABW17740.1"/>
    </source>
</evidence>
<sequence>MYLIKKLWHPEMFQGKYKNKNYFEGWYYKLIDSKQENVWAVIPGIAHGKSEDDHHAFVQVIEANSCNVHYFKYDISSFKFLENKFNVQIGNNLFTQDGIILDLKDQNISIQGQLSFQNIIPFPKGILRPGIMGPFSFVPFMECYHGVVNIHHEIEGSIAHNGTEISFNNGYGYIEKDWGKSFPESWIWIQSNHFPQGDVSLMFSIAKIPFLCSHFTGFLSFLRIGDRMFSFATYTGAKITKLQYMKDTILIDIADAKYTLHIKAIFSKGGVLKAPKNGLMNGEVTESITSTVMVSLHDHKSRANLFEGKGIHTGFEIGGNIEYFLQLGKS</sequence>
<dbReference type="HOGENOM" id="CLU_053973_0_0_9"/>
<dbReference type="PANTHER" id="PTHR35309">
    <property type="match status" value="1"/>
</dbReference>
<accession>A8MFV1</accession>
<keyword evidence="2" id="KW-1185">Reference proteome</keyword>
<evidence type="ECO:0008006" key="3">
    <source>
        <dbReference type="Google" id="ProtNLM"/>
    </source>
</evidence>
<dbReference type="OrthoDB" id="9772627at2"/>
<name>A8MFV1_ALKOO</name>
<dbReference type="eggNOG" id="ENOG502Z7HP">
    <property type="taxonomic scope" value="Bacteria"/>
</dbReference>
<proteinExistence type="predicted"/>
<dbReference type="RefSeq" id="WP_012158055.1">
    <property type="nucleotide sequence ID" value="NC_009922.1"/>
</dbReference>
<reference evidence="2" key="1">
    <citation type="submission" date="2007-10" db="EMBL/GenBank/DDBJ databases">
        <title>Complete genome of Alkaliphilus oremlandii OhILAs.</title>
        <authorList>
            <person name="Copeland A."/>
            <person name="Lucas S."/>
            <person name="Lapidus A."/>
            <person name="Barry K."/>
            <person name="Detter J.C."/>
            <person name="Glavina del Rio T."/>
            <person name="Hammon N."/>
            <person name="Israni S."/>
            <person name="Dalin E."/>
            <person name="Tice H."/>
            <person name="Pitluck S."/>
            <person name="Chain P."/>
            <person name="Malfatti S."/>
            <person name="Shin M."/>
            <person name="Vergez L."/>
            <person name="Schmutz J."/>
            <person name="Larimer F."/>
            <person name="Land M."/>
            <person name="Hauser L."/>
            <person name="Kyrpides N."/>
            <person name="Mikhailova N."/>
            <person name="Stolz J.F."/>
            <person name="Dawson A."/>
            <person name="Fisher E."/>
            <person name="Crable B."/>
            <person name="Perera E."/>
            <person name="Lisak J."/>
            <person name="Ranganathan M."/>
            <person name="Basu P."/>
            <person name="Richardson P."/>
        </authorList>
    </citation>
    <scope>NUCLEOTIDE SEQUENCE [LARGE SCALE GENOMIC DNA]</scope>
    <source>
        <strain evidence="2">OhILAs</strain>
    </source>
</reference>
<protein>
    <recommendedName>
        <fullName evidence="3">Tocopherol cyclase</fullName>
    </recommendedName>
</protein>
<dbReference type="PANTHER" id="PTHR35309:SF4">
    <property type="entry name" value="TOCOPHEROL CYCLASE"/>
    <property type="match status" value="1"/>
</dbReference>
<dbReference type="Proteomes" id="UP000000269">
    <property type="component" value="Chromosome"/>
</dbReference>
<dbReference type="AlphaFoldDB" id="A8MFV1"/>
<dbReference type="KEGG" id="aoe:Clos_0174"/>
<dbReference type="Pfam" id="PF14249">
    <property type="entry name" value="Tocopherol_cycl"/>
    <property type="match status" value="1"/>
</dbReference>
<evidence type="ECO:0000313" key="2">
    <source>
        <dbReference type="Proteomes" id="UP000000269"/>
    </source>
</evidence>
<gene>
    <name evidence="1" type="ordered locus">Clos_0174</name>
</gene>
<dbReference type="GO" id="GO:0009976">
    <property type="term" value="F:tocopherol cyclase activity"/>
    <property type="evidence" value="ECO:0007669"/>
    <property type="project" value="InterPro"/>
</dbReference>
<dbReference type="SUPFAM" id="SSF159245">
    <property type="entry name" value="AttH-like"/>
    <property type="match status" value="1"/>
</dbReference>